<dbReference type="PANTHER" id="PTHR32494">
    <property type="entry name" value="ALLANTOATE DEIMINASE-RELATED"/>
    <property type="match status" value="1"/>
</dbReference>
<dbReference type="SUPFAM" id="SSF53187">
    <property type="entry name" value="Zn-dependent exopeptidases"/>
    <property type="match status" value="1"/>
</dbReference>
<evidence type="ECO:0000256" key="6">
    <source>
        <dbReference type="ARBA" id="ARBA00023211"/>
    </source>
</evidence>
<comment type="caution">
    <text evidence="8">The sequence shown here is derived from an EMBL/GenBank/DDBJ whole genome shotgun (WGS) entry which is preliminary data.</text>
</comment>
<keyword evidence="9" id="KW-1185">Reference proteome</keyword>
<dbReference type="Gene3D" id="3.30.70.360">
    <property type="match status" value="1"/>
</dbReference>
<evidence type="ECO:0000313" key="9">
    <source>
        <dbReference type="Proteomes" id="UP001597353"/>
    </source>
</evidence>
<evidence type="ECO:0000256" key="2">
    <source>
        <dbReference type="ARBA" id="ARBA00006153"/>
    </source>
</evidence>
<sequence>MAVPDPGAADGAPDIALAARLFDELRHRTGSSRGITRASYGLGEQIAHEIVRREALRLGLTCTTDAACNLYMTLKGAGAGPAIYVGSHLDSVPAGGNFDGAAGVLMGLAVVAGYCRAGIRPPQDITVMAIRAEESTWFGASYIGSRAAFGLLTGAELDGVLRSGDRVALGAAIEAAGGDTGALRAGRPHLDPARIGAFIEPHIEQGPVLVAEGLPAAFVTGIRGSFRHRAASVAGTYAHSGATPRANRQDAVLAAARLVTALDDAWQRLAAAGHDLTVTFGQLSTDPAEAAFSKVAGRVEFSLDIRSESHATLDLMRAELRGAVARIEADCAVRFTLGRETTSEPALMAAPLVAALEDAAGALAVPARRMACGAGHDAAVFAGAGVPSAMIFVRNANGSHNPDEAMEMADFTDAARILSRFCLRPLP</sequence>
<keyword evidence="4" id="KW-0479">Metal-binding</keyword>
<evidence type="ECO:0000313" key="8">
    <source>
        <dbReference type="EMBL" id="MFD1911200.1"/>
    </source>
</evidence>
<dbReference type="SUPFAM" id="SSF55031">
    <property type="entry name" value="Bacterial exopeptidase dimerisation domain"/>
    <property type="match status" value="1"/>
</dbReference>
<accession>A0ABW4S0R8</accession>
<evidence type="ECO:0000256" key="4">
    <source>
        <dbReference type="ARBA" id="ARBA00022723"/>
    </source>
</evidence>
<evidence type="ECO:0000259" key="7">
    <source>
        <dbReference type="Pfam" id="PF07687"/>
    </source>
</evidence>
<dbReference type="Pfam" id="PF07687">
    <property type="entry name" value="M20_dimer"/>
    <property type="match status" value="1"/>
</dbReference>
<keyword evidence="5 8" id="KW-0378">Hydrolase</keyword>
<protein>
    <submittedName>
        <fullName evidence="8">Zn-dependent hydrolase</fullName>
    </submittedName>
</protein>
<dbReference type="GO" id="GO:0016787">
    <property type="term" value="F:hydrolase activity"/>
    <property type="evidence" value="ECO:0007669"/>
    <property type="project" value="UniProtKB-KW"/>
</dbReference>
<dbReference type="InterPro" id="IPR011650">
    <property type="entry name" value="Peptidase_M20_dimer"/>
</dbReference>
<feature type="domain" description="Peptidase M20 dimerisation" evidence="7">
    <location>
        <begin position="233"/>
        <end position="325"/>
    </location>
</feature>
<comment type="subunit">
    <text evidence="3">Homodimer.</text>
</comment>
<dbReference type="PANTHER" id="PTHR32494:SF19">
    <property type="entry name" value="ALLANTOATE DEIMINASE-RELATED"/>
    <property type="match status" value="1"/>
</dbReference>
<dbReference type="Pfam" id="PF01546">
    <property type="entry name" value="Peptidase_M20"/>
    <property type="match status" value="1"/>
</dbReference>
<dbReference type="InterPro" id="IPR002933">
    <property type="entry name" value="Peptidase_M20"/>
</dbReference>
<dbReference type="Proteomes" id="UP001597353">
    <property type="component" value="Unassembled WGS sequence"/>
</dbReference>
<proteinExistence type="inferred from homology"/>
<dbReference type="InterPro" id="IPR036264">
    <property type="entry name" value="Bact_exopeptidase_dim_dom"/>
</dbReference>
<dbReference type="EMBL" id="JBHUGH010000002">
    <property type="protein sequence ID" value="MFD1911200.1"/>
    <property type="molecule type" value="Genomic_DNA"/>
</dbReference>
<evidence type="ECO:0000256" key="3">
    <source>
        <dbReference type="ARBA" id="ARBA00011738"/>
    </source>
</evidence>
<keyword evidence="6" id="KW-0464">Manganese</keyword>
<gene>
    <name evidence="8" type="ORF">ACFSGJ_03115</name>
</gene>
<dbReference type="RefSeq" id="WP_390259403.1">
    <property type="nucleotide sequence ID" value="NZ_JBHUGH010000002.1"/>
</dbReference>
<name>A0ABW4S0R8_9RHOB</name>
<comment type="cofactor">
    <cofactor evidence="1">
        <name>Mn(2+)</name>
        <dbReference type="ChEBI" id="CHEBI:29035"/>
    </cofactor>
</comment>
<dbReference type="NCBIfam" id="TIGR01879">
    <property type="entry name" value="hydantase"/>
    <property type="match status" value="1"/>
</dbReference>
<dbReference type="Gene3D" id="3.40.630.10">
    <property type="entry name" value="Zn peptidases"/>
    <property type="match status" value="1"/>
</dbReference>
<organism evidence="8 9">
    <name type="scientific">Halodurantibacterium flavum</name>
    <dbReference type="NCBI Taxonomy" id="1382802"/>
    <lineage>
        <taxon>Bacteria</taxon>
        <taxon>Pseudomonadati</taxon>
        <taxon>Pseudomonadota</taxon>
        <taxon>Alphaproteobacteria</taxon>
        <taxon>Rhodobacterales</taxon>
        <taxon>Paracoccaceae</taxon>
        <taxon>Halodurantibacterium</taxon>
    </lineage>
</organism>
<evidence type="ECO:0000256" key="1">
    <source>
        <dbReference type="ARBA" id="ARBA00001936"/>
    </source>
</evidence>
<dbReference type="PIRSF" id="PIRSF001235">
    <property type="entry name" value="Amidase_carbamoylase"/>
    <property type="match status" value="1"/>
</dbReference>
<comment type="similarity">
    <text evidence="2">Belongs to the peptidase M20 family.</text>
</comment>
<reference evidence="9" key="1">
    <citation type="journal article" date="2019" name="Int. J. Syst. Evol. Microbiol.">
        <title>The Global Catalogue of Microorganisms (GCM) 10K type strain sequencing project: providing services to taxonomists for standard genome sequencing and annotation.</title>
        <authorList>
            <consortium name="The Broad Institute Genomics Platform"/>
            <consortium name="The Broad Institute Genome Sequencing Center for Infectious Disease"/>
            <person name="Wu L."/>
            <person name="Ma J."/>
        </authorList>
    </citation>
    <scope>NUCLEOTIDE SEQUENCE [LARGE SCALE GENOMIC DNA]</scope>
    <source>
        <strain evidence="9">CGMCC 4.7242</strain>
    </source>
</reference>
<dbReference type="InterPro" id="IPR010158">
    <property type="entry name" value="Amidase_Cbmase"/>
</dbReference>
<evidence type="ECO:0000256" key="5">
    <source>
        <dbReference type="ARBA" id="ARBA00022801"/>
    </source>
</evidence>